<name>A0A1Q2L4X2_9BACL</name>
<proteinExistence type="predicted"/>
<feature type="transmembrane region" description="Helical" evidence="1">
    <location>
        <begin position="34"/>
        <end position="58"/>
    </location>
</feature>
<sequence>MASAASANVQDAMTNAGITGTGQTDGLFEDLTNVVYLLMGVGGIWAVAFVVIGGMLLAGSSGNPQKRGQGIAALATASAGIFVIYKAYDIAGWATGIAN</sequence>
<keyword evidence="1" id="KW-0812">Transmembrane</keyword>
<dbReference type="Pfam" id="PF18895">
    <property type="entry name" value="T4SS_pilin"/>
    <property type="match status" value="1"/>
</dbReference>
<keyword evidence="1" id="KW-0472">Membrane</keyword>
<reference evidence="2 3" key="1">
    <citation type="submission" date="2017-02" db="EMBL/GenBank/DDBJ databases">
        <title>The complete genomic sequence of a novel cold adapted crude oil-degrading bacterium Planococcus qaidamina Y42.</title>
        <authorList>
            <person name="Yang R."/>
        </authorList>
    </citation>
    <scope>NUCLEOTIDE SEQUENCE [LARGE SCALE GENOMIC DNA]</scope>
    <source>
        <strain evidence="2 3">Y42</strain>
        <plasmid evidence="2 3">unnamed1</plasmid>
    </source>
</reference>
<protein>
    <submittedName>
        <fullName evidence="2">Uncharacterized protein</fullName>
    </submittedName>
</protein>
<evidence type="ECO:0000256" key="1">
    <source>
        <dbReference type="SAM" id="Phobius"/>
    </source>
</evidence>
<dbReference type="Proteomes" id="UP000188184">
    <property type="component" value="Plasmid unnamed1"/>
</dbReference>
<feature type="transmembrane region" description="Helical" evidence="1">
    <location>
        <begin position="70"/>
        <end position="88"/>
    </location>
</feature>
<geneLocation type="plasmid" evidence="2 3">
    <name>unnamed1</name>
</geneLocation>
<dbReference type="KEGG" id="pmar:B0X71_19310"/>
<evidence type="ECO:0000313" key="3">
    <source>
        <dbReference type="Proteomes" id="UP000188184"/>
    </source>
</evidence>
<evidence type="ECO:0000313" key="2">
    <source>
        <dbReference type="EMBL" id="AQQ55505.1"/>
    </source>
</evidence>
<accession>A0A1Q2L4X2</accession>
<keyword evidence="2" id="KW-0614">Plasmid</keyword>
<gene>
    <name evidence="2" type="ORF">B0X71_19310</name>
</gene>
<dbReference type="AlphaFoldDB" id="A0A1Q2L4X2"/>
<keyword evidence="3" id="KW-1185">Reference proteome</keyword>
<keyword evidence="1" id="KW-1133">Transmembrane helix</keyword>
<organism evidence="2 3">
    <name type="scientific">Planococcus lenghuensis</name>
    <dbReference type="NCBI Taxonomy" id="2213202"/>
    <lineage>
        <taxon>Bacteria</taxon>
        <taxon>Bacillati</taxon>
        <taxon>Bacillota</taxon>
        <taxon>Bacilli</taxon>
        <taxon>Bacillales</taxon>
        <taxon>Caryophanaceae</taxon>
        <taxon>Planococcus</taxon>
    </lineage>
</organism>
<dbReference type="InterPro" id="IPR043993">
    <property type="entry name" value="T4SS_pilin"/>
</dbReference>
<dbReference type="EMBL" id="CP019641">
    <property type="protein sequence ID" value="AQQ55505.1"/>
    <property type="molecule type" value="Genomic_DNA"/>
</dbReference>